<evidence type="ECO:0000313" key="3">
    <source>
        <dbReference type="Proteomes" id="UP000199671"/>
    </source>
</evidence>
<sequence length="586" mass="59717">MSGPASAGPVRPPRAPELPRRRVVAALVLGSGALAACTALPTSGDVTESDDSGAADEQLVQTAAGPAEGAAPDEIVTGFLRACAAGLFDDFTTARAFLTAAASASWQPTATVGVYDGSTAPVITLVDSEVTVTVDLIGVVDSVGVFTGAAEPDHACRYTLTADDSGQWRIAELPAGMLLSDGDLTAGFGSAPLFFLTPDRTRLVPELRWLPRHEFPRRLIEALLGGPSAWLAAGVTTAVPEGTAVGDDGVVVEDGTAGVDLTGMGDLGALDETQLGLLVAQIRATLVEAADLTQARSVTVRVYGEELGAPAALPAVDTPPGAVVGMCAGAVVQGTTSTRATLVAAQTLGGDTASHPALGADGTVYALSRSSLLRVPPGRNAADVILSVGEADADSDSDSVELLPPIADRHQWVWTGAEGGLLAVDERGRRAGLEARWLEGRKVAAFDLSAESTRIVVRHRAGDEQTDERVSVAAIVRDDGTPTGLGDPLDLPAAVGARTEAVVWYDPLSVAILPAGDGQEASGILRVPVGGPLATSITSPAAVAVTADRATGAVQLTDSAGRIWQHTGAAWRVSATDVTDIAYPLP</sequence>
<dbReference type="InterPro" id="IPR059026">
    <property type="entry name" value="LpqB_N"/>
</dbReference>
<dbReference type="Pfam" id="PF10646">
    <property type="entry name" value="Germane"/>
    <property type="match status" value="1"/>
</dbReference>
<reference evidence="2 3" key="1">
    <citation type="submission" date="2016-10" db="EMBL/GenBank/DDBJ databases">
        <authorList>
            <person name="de Groot N.N."/>
        </authorList>
    </citation>
    <scope>NUCLEOTIDE SEQUENCE [LARGE SCALE GENOMIC DNA]</scope>
    <source>
        <strain evidence="2 3">KPR-7B</strain>
    </source>
</reference>
<protein>
    <submittedName>
        <fullName evidence="2">Sporulation and spore germination</fullName>
    </submittedName>
</protein>
<dbReference type="Pfam" id="PF25976">
    <property type="entry name" value="LpqB_N"/>
    <property type="match status" value="1"/>
</dbReference>
<proteinExistence type="predicted"/>
<dbReference type="EMBL" id="FNHU01000012">
    <property type="protein sequence ID" value="SDN07181.1"/>
    <property type="molecule type" value="Genomic_DNA"/>
</dbReference>
<evidence type="ECO:0000313" key="2">
    <source>
        <dbReference type="EMBL" id="SDN07181.1"/>
    </source>
</evidence>
<dbReference type="RefSeq" id="WP_256329373.1">
    <property type="nucleotide sequence ID" value="NZ_FNHU01000012.1"/>
</dbReference>
<dbReference type="InterPro" id="IPR019606">
    <property type="entry name" value="GerMN"/>
</dbReference>
<name>A0A1G9YFE2_9ACTO</name>
<gene>
    <name evidence="2" type="ORF">SAMN04487766_11238</name>
</gene>
<accession>A0A1G9YFE2</accession>
<dbReference type="AlphaFoldDB" id="A0A1G9YFE2"/>
<feature type="domain" description="GerMN" evidence="1">
    <location>
        <begin position="216"/>
        <end position="311"/>
    </location>
</feature>
<dbReference type="SMART" id="SM00909">
    <property type="entry name" value="Germane"/>
    <property type="match status" value="1"/>
</dbReference>
<dbReference type="Proteomes" id="UP000199671">
    <property type="component" value="Unassembled WGS sequence"/>
</dbReference>
<evidence type="ECO:0000259" key="1">
    <source>
        <dbReference type="SMART" id="SM00909"/>
    </source>
</evidence>
<organism evidence="2 3">
    <name type="scientific">Actinomyces ruminicola</name>
    <dbReference type="NCBI Taxonomy" id="332524"/>
    <lineage>
        <taxon>Bacteria</taxon>
        <taxon>Bacillati</taxon>
        <taxon>Actinomycetota</taxon>
        <taxon>Actinomycetes</taxon>
        <taxon>Actinomycetales</taxon>
        <taxon>Actinomycetaceae</taxon>
        <taxon>Actinomyces</taxon>
    </lineage>
</organism>